<dbReference type="RefSeq" id="WP_163298788.1">
    <property type="nucleotide sequence ID" value="NZ_JAAGRR010000073.1"/>
</dbReference>
<dbReference type="Proteomes" id="UP000469346">
    <property type="component" value="Unassembled WGS sequence"/>
</dbReference>
<evidence type="ECO:0000313" key="2">
    <source>
        <dbReference type="Proteomes" id="UP000469346"/>
    </source>
</evidence>
<evidence type="ECO:0000313" key="1">
    <source>
        <dbReference type="EMBL" id="NDY42652.1"/>
    </source>
</evidence>
<gene>
    <name evidence="1" type="ORF">G3N55_07335</name>
</gene>
<dbReference type="AlphaFoldDB" id="A0A6N9TMY7"/>
<organism evidence="1 2">
    <name type="scientific">Dissulfurirhabdus thermomarina</name>
    <dbReference type="NCBI Taxonomy" id="1765737"/>
    <lineage>
        <taxon>Bacteria</taxon>
        <taxon>Deltaproteobacteria</taxon>
        <taxon>Dissulfurirhabdaceae</taxon>
        <taxon>Dissulfurirhabdus</taxon>
    </lineage>
</organism>
<keyword evidence="2" id="KW-1185">Reference proteome</keyword>
<proteinExistence type="predicted"/>
<name>A0A6N9TMY7_DISTH</name>
<comment type="caution">
    <text evidence="1">The sequence shown here is derived from an EMBL/GenBank/DDBJ whole genome shotgun (WGS) entry which is preliminary data.</text>
</comment>
<reference evidence="1 2" key="1">
    <citation type="submission" date="2020-02" db="EMBL/GenBank/DDBJ databases">
        <title>Comparative genomics of sulfur disproportionating microorganisms.</title>
        <authorList>
            <person name="Ward L.M."/>
            <person name="Bertran E."/>
            <person name="Johnston D.T."/>
        </authorList>
    </citation>
    <scope>NUCLEOTIDE SEQUENCE [LARGE SCALE GENOMIC DNA]</scope>
    <source>
        <strain evidence="1 2">DSM 100025</strain>
    </source>
</reference>
<accession>A0A6N9TMY7</accession>
<sequence length="335" mass="35283">MNVPDALIYPVTFPRRRLLAPLSGLFRRLVLLQPTEEVRPPGLDETWVPGARVDLVAPLPLGAGLGDFQRRLREALAWAREVGLGEGRVLSALVGLSGRGGEETPQDILAALKGPAADGGLEAARWLLQLAQVQDEEEDAVDADLIDLEGRRARLESLLRGADGVPLEVRSPWVGDTGRGVPPVAHAGPRLQAWARLWSAGRPAVPAACPVGCGAAVKDELERLHEAERTGGVARDLAVLRLDEPPGEAAAMAAALADLAREAGVRALGPGGSAAARIGEIEARWNGGGPPDPACPRLVLTGFPGRRLEDLFRRAAGAPPDEARGAADGWSFFLV</sequence>
<dbReference type="EMBL" id="JAAGRR010000073">
    <property type="protein sequence ID" value="NDY42652.1"/>
    <property type="molecule type" value="Genomic_DNA"/>
</dbReference>
<protein>
    <submittedName>
        <fullName evidence="1">Uncharacterized protein</fullName>
    </submittedName>
</protein>